<evidence type="ECO:0000313" key="2">
    <source>
        <dbReference type="EMBL" id="MFC6154968.1"/>
    </source>
</evidence>
<evidence type="ECO:0000256" key="1">
    <source>
        <dbReference type="SAM" id="SignalP"/>
    </source>
</evidence>
<proteinExistence type="predicted"/>
<protein>
    <recommendedName>
        <fullName evidence="4">CAP domain-containing protein</fullName>
    </recommendedName>
</protein>
<dbReference type="Proteomes" id="UP001596098">
    <property type="component" value="Unassembled WGS sequence"/>
</dbReference>
<reference evidence="3" key="1">
    <citation type="journal article" date="2019" name="Int. J. Syst. Evol. Microbiol.">
        <title>The Global Catalogue of Microorganisms (GCM) 10K type strain sequencing project: providing services to taxonomists for standard genome sequencing and annotation.</title>
        <authorList>
            <consortium name="The Broad Institute Genomics Platform"/>
            <consortium name="The Broad Institute Genome Sequencing Center for Infectious Disease"/>
            <person name="Wu L."/>
            <person name="Ma J."/>
        </authorList>
    </citation>
    <scope>NUCLEOTIDE SEQUENCE [LARGE SCALE GENOMIC DNA]</scope>
    <source>
        <strain evidence="3">DFY28</strain>
    </source>
</reference>
<accession>A0ABW1R2Y1</accession>
<keyword evidence="1" id="KW-0732">Signal</keyword>
<feature type="signal peptide" evidence="1">
    <location>
        <begin position="1"/>
        <end position="19"/>
    </location>
</feature>
<dbReference type="EMBL" id="JBHSQI010000009">
    <property type="protein sequence ID" value="MFC6154968.1"/>
    <property type="molecule type" value="Genomic_DNA"/>
</dbReference>
<keyword evidence="3" id="KW-1185">Reference proteome</keyword>
<organism evidence="2 3">
    <name type="scientific">Nocardioides yefusunii</name>
    <dbReference type="NCBI Taxonomy" id="2500546"/>
    <lineage>
        <taxon>Bacteria</taxon>
        <taxon>Bacillati</taxon>
        <taxon>Actinomycetota</taxon>
        <taxon>Actinomycetes</taxon>
        <taxon>Propionibacteriales</taxon>
        <taxon>Nocardioidaceae</taxon>
        <taxon>Nocardioides</taxon>
    </lineage>
</organism>
<dbReference type="RefSeq" id="WP_128221944.1">
    <property type="nucleotide sequence ID" value="NZ_CP034929.1"/>
</dbReference>
<sequence length="297" mass="31353">MVGSAAVSLVMTSPNPAAARPAQAAPSATTVQVKNLGISQARPVVGSTVAVTGRIAVPRQARTARTVTLQTKTTSKKWRTVARSHVKGNGTFRFARPVTTTGRRTFRVVVTGKQTKRTVSRSVVVNARAAKAPAVRRVTPFPAAPVVPLAGSSAVRDELGRTVVTYRAAHGRRAAGTNVCLDDWATYFADRMATTGFFVHSGAPDWRVQGPGHVRLQIACVDQAPDVVRQEAIAHVTDLGPDAAPSAVAAAAFAELTSWWAHDDVLLDDFGSERVMSVGVAHRAGDGWYVVIAFAAA</sequence>
<evidence type="ECO:0008006" key="4">
    <source>
        <dbReference type="Google" id="ProtNLM"/>
    </source>
</evidence>
<feature type="chain" id="PRO_5045063512" description="CAP domain-containing protein" evidence="1">
    <location>
        <begin position="20"/>
        <end position="297"/>
    </location>
</feature>
<comment type="caution">
    <text evidence="2">The sequence shown here is derived from an EMBL/GenBank/DDBJ whole genome shotgun (WGS) entry which is preliminary data.</text>
</comment>
<name>A0ABW1R2Y1_9ACTN</name>
<gene>
    <name evidence="2" type="ORF">ACFPWU_14975</name>
</gene>
<evidence type="ECO:0000313" key="3">
    <source>
        <dbReference type="Proteomes" id="UP001596098"/>
    </source>
</evidence>